<dbReference type="Gene3D" id="3.40.50.720">
    <property type="entry name" value="NAD(P)-binding Rossmann-like Domain"/>
    <property type="match status" value="2"/>
</dbReference>
<dbReference type="PROSITE" id="PS00671">
    <property type="entry name" value="D_2_HYDROXYACID_DH_3"/>
    <property type="match status" value="1"/>
</dbReference>
<dbReference type="Pfam" id="PF00389">
    <property type="entry name" value="2-Hacid_dh"/>
    <property type="match status" value="1"/>
</dbReference>
<dbReference type="InterPro" id="IPR058205">
    <property type="entry name" value="D-LDH-like"/>
</dbReference>
<evidence type="ECO:0000313" key="7">
    <source>
        <dbReference type="EMBL" id="MEX0372512.1"/>
    </source>
</evidence>
<dbReference type="EMBL" id="JBAKFG010000001">
    <property type="protein sequence ID" value="MEX0372512.1"/>
    <property type="molecule type" value="Genomic_DNA"/>
</dbReference>
<dbReference type="InterPro" id="IPR029753">
    <property type="entry name" value="D-isomer_DH_CS"/>
</dbReference>
<proteinExistence type="inferred from homology"/>
<dbReference type="Pfam" id="PF02826">
    <property type="entry name" value="2-Hacid_dh_C"/>
    <property type="match status" value="1"/>
</dbReference>
<dbReference type="Proteomes" id="UP001556636">
    <property type="component" value="Unassembled WGS sequence"/>
</dbReference>
<reference evidence="7 8" key="1">
    <citation type="submission" date="2024-02" db="EMBL/GenBank/DDBJ databases">
        <title>New especies of Spiribacter isolated from saline water.</title>
        <authorList>
            <person name="Leon M.J."/>
            <person name="De La Haba R."/>
            <person name="Sanchez-Porro C."/>
            <person name="Ventosa A."/>
        </authorList>
    </citation>
    <scope>NUCLEOTIDE SEQUENCE [LARGE SCALE GENOMIC DNA]</scope>
    <source>
        <strain evidence="8">ag22IC6-196</strain>
    </source>
</reference>
<evidence type="ECO:0000256" key="4">
    <source>
        <dbReference type="RuleBase" id="RU003719"/>
    </source>
</evidence>
<evidence type="ECO:0000256" key="1">
    <source>
        <dbReference type="ARBA" id="ARBA00005854"/>
    </source>
</evidence>
<evidence type="ECO:0000313" key="8">
    <source>
        <dbReference type="Proteomes" id="UP001556636"/>
    </source>
</evidence>
<dbReference type="InterPro" id="IPR006139">
    <property type="entry name" value="D-isomer_2_OHA_DH_cat_dom"/>
</dbReference>
<dbReference type="InterPro" id="IPR036291">
    <property type="entry name" value="NAD(P)-bd_dom_sf"/>
</dbReference>
<evidence type="ECO:0000259" key="6">
    <source>
        <dbReference type="Pfam" id="PF02826"/>
    </source>
</evidence>
<dbReference type="SUPFAM" id="SSF51735">
    <property type="entry name" value="NAD(P)-binding Rossmann-fold domains"/>
    <property type="match status" value="1"/>
</dbReference>
<comment type="similarity">
    <text evidence="1 4">Belongs to the D-isomer specific 2-hydroxyacid dehydrogenase family.</text>
</comment>
<dbReference type="RefSeq" id="WP_367951168.1">
    <property type="nucleotide sequence ID" value="NZ_JBAKFG010000001.1"/>
</dbReference>
<dbReference type="PANTHER" id="PTHR43026">
    <property type="entry name" value="2-HYDROXYACID DEHYDROGENASE HOMOLOG 1-RELATED"/>
    <property type="match status" value="1"/>
</dbReference>
<evidence type="ECO:0000259" key="5">
    <source>
        <dbReference type="Pfam" id="PF00389"/>
    </source>
</evidence>
<keyword evidence="8" id="KW-1185">Reference proteome</keyword>
<evidence type="ECO:0000256" key="3">
    <source>
        <dbReference type="ARBA" id="ARBA00023027"/>
    </source>
</evidence>
<name>A0ABV3RXS9_9GAMM</name>
<organism evidence="7 8">
    <name type="scientific">Spiribacter roseus</name>
    <dbReference type="NCBI Taxonomy" id="1855875"/>
    <lineage>
        <taxon>Bacteria</taxon>
        <taxon>Pseudomonadati</taxon>
        <taxon>Pseudomonadota</taxon>
        <taxon>Gammaproteobacteria</taxon>
        <taxon>Chromatiales</taxon>
        <taxon>Ectothiorhodospiraceae</taxon>
        <taxon>Spiribacter</taxon>
    </lineage>
</organism>
<sequence length="337" mass="36523">MMDSTPRIYFYSAQKYDQAFFEAANTAHGFDLAYTDAPLNADTARLADGAEVICAFVNDTLDAACLRALADAGVRTVALRCAGFNHVDLPEAKRLGLAVVSVPAYSPEAVAEHTLALILTLNRNTHRAYARVREGDFNLKGLLGFNLNGRTVGLIGTGRIGVATARVLSGLGVALLGYDVYENPAFKALGGQYVALDDLYARADIISLHCPLTESNHYMINAESIARMRDGVMLVNTSRGGLVDTEAVIAALKSKKVGHLALDVYEQESDVFFRDLSDEILADDTLSRLLTFPNVLITGHQGFFTQEAMTQIAEVTLQNVAAVSRDEACDNELTRRL</sequence>
<gene>
    <name evidence="7" type="ORF">V6X51_03570</name>
</gene>
<protein>
    <submittedName>
        <fullName evidence="7">2-hydroxyacid dehydrogenase</fullName>
        <ecNumber evidence="7">1.1.1.28</ecNumber>
    </submittedName>
</protein>
<keyword evidence="3" id="KW-0520">NAD</keyword>
<dbReference type="CDD" id="cd12183">
    <property type="entry name" value="LDH_like_2"/>
    <property type="match status" value="1"/>
</dbReference>
<evidence type="ECO:0000256" key="2">
    <source>
        <dbReference type="ARBA" id="ARBA00023002"/>
    </source>
</evidence>
<dbReference type="PANTHER" id="PTHR43026:SF1">
    <property type="entry name" value="2-HYDROXYACID DEHYDROGENASE HOMOLOG 1-RELATED"/>
    <property type="match status" value="1"/>
</dbReference>
<feature type="domain" description="D-isomer specific 2-hydroxyacid dehydrogenase NAD-binding" evidence="6">
    <location>
        <begin position="115"/>
        <end position="302"/>
    </location>
</feature>
<feature type="domain" description="D-isomer specific 2-hydroxyacid dehydrogenase catalytic" evidence="5">
    <location>
        <begin position="10"/>
        <end position="332"/>
    </location>
</feature>
<accession>A0ABV3RXS9</accession>
<comment type="caution">
    <text evidence="7">The sequence shown here is derived from an EMBL/GenBank/DDBJ whole genome shotgun (WGS) entry which is preliminary data.</text>
</comment>
<dbReference type="PROSITE" id="PS00670">
    <property type="entry name" value="D_2_HYDROXYACID_DH_2"/>
    <property type="match status" value="1"/>
</dbReference>
<dbReference type="InterPro" id="IPR006140">
    <property type="entry name" value="D-isomer_DH_NAD-bd"/>
</dbReference>
<dbReference type="SUPFAM" id="SSF52283">
    <property type="entry name" value="Formate/glycerate dehydrogenase catalytic domain-like"/>
    <property type="match status" value="1"/>
</dbReference>
<dbReference type="GO" id="GO:0008720">
    <property type="term" value="F:D-lactate dehydrogenase (NAD+) activity"/>
    <property type="evidence" value="ECO:0007669"/>
    <property type="project" value="UniProtKB-EC"/>
</dbReference>
<keyword evidence="2 4" id="KW-0560">Oxidoreductase</keyword>
<dbReference type="EC" id="1.1.1.28" evidence="7"/>